<organism evidence="2 3">
    <name type="scientific">Aldrovandia affinis</name>
    <dbReference type="NCBI Taxonomy" id="143900"/>
    <lineage>
        <taxon>Eukaryota</taxon>
        <taxon>Metazoa</taxon>
        <taxon>Chordata</taxon>
        <taxon>Craniata</taxon>
        <taxon>Vertebrata</taxon>
        <taxon>Euteleostomi</taxon>
        <taxon>Actinopterygii</taxon>
        <taxon>Neopterygii</taxon>
        <taxon>Teleostei</taxon>
        <taxon>Notacanthiformes</taxon>
        <taxon>Halosauridae</taxon>
        <taxon>Aldrovandia</taxon>
    </lineage>
</organism>
<proteinExistence type="predicted"/>
<feature type="region of interest" description="Disordered" evidence="1">
    <location>
        <begin position="78"/>
        <end position="141"/>
    </location>
</feature>
<evidence type="ECO:0000313" key="2">
    <source>
        <dbReference type="EMBL" id="KAJ8397618.1"/>
    </source>
</evidence>
<feature type="compositionally biased region" description="Polar residues" evidence="1">
    <location>
        <begin position="27"/>
        <end position="37"/>
    </location>
</feature>
<evidence type="ECO:0000256" key="1">
    <source>
        <dbReference type="SAM" id="MobiDB-lite"/>
    </source>
</evidence>
<dbReference type="AlphaFoldDB" id="A0AAD7WI34"/>
<sequence>MRAVPLAPKSGGQSPEPASVLEAFPSRQLTQGQTSCKLQPFRKRAQTRPEGKGLQEVVMFGVLLGHPAPCICSLPGNAANDRSGRHRCESGAPTRSFMSDGDSARLVSSSREEEEDCSSTNGCTEGHVAGGQKVKENALRL</sequence>
<gene>
    <name evidence="2" type="ORF">AAFF_G00436170</name>
</gene>
<reference evidence="2" key="1">
    <citation type="journal article" date="2023" name="Science">
        <title>Genome structures resolve the early diversification of teleost fishes.</title>
        <authorList>
            <person name="Parey E."/>
            <person name="Louis A."/>
            <person name="Montfort J."/>
            <person name="Bouchez O."/>
            <person name="Roques C."/>
            <person name="Iampietro C."/>
            <person name="Lluch J."/>
            <person name="Castinel A."/>
            <person name="Donnadieu C."/>
            <person name="Desvignes T."/>
            <person name="Floi Bucao C."/>
            <person name="Jouanno E."/>
            <person name="Wen M."/>
            <person name="Mejri S."/>
            <person name="Dirks R."/>
            <person name="Jansen H."/>
            <person name="Henkel C."/>
            <person name="Chen W.J."/>
            <person name="Zahm M."/>
            <person name="Cabau C."/>
            <person name="Klopp C."/>
            <person name="Thompson A.W."/>
            <person name="Robinson-Rechavi M."/>
            <person name="Braasch I."/>
            <person name="Lecointre G."/>
            <person name="Bobe J."/>
            <person name="Postlethwait J.H."/>
            <person name="Berthelot C."/>
            <person name="Roest Crollius H."/>
            <person name="Guiguen Y."/>
        </authorList>
    </citation>
    <scope>NUCLEOTIDE SEQUENCE</scope>
    <source>
        <strain evidence="2">NC1722</strain>
    </source>
</reference>
<dbReference type="EMBL" id="JAINUG010000096">
    <property type="protein sequence ID" value="KAJ8397618.1"/>
    <property type="molecule type" value="Genomic_DNA"/>
</dbReference>
<protein>
    <submittedName>
        <fullName evidence="2">Uncharacterized protein</fullName>
    </submittedName>
</protein>
<accession>A0AAD7WI34</accession>
<name>A0AAD7WI34_9TELE</name>
<keyword evidence="3" id="KW-1185">Reference proteome</keyword>
<comment type="caution">
    <text evidence="2">The sequence shown here is derived from an EMBL/GenBank/DDBJ whole genome shotgun (WGS) entry which is preliminary data.</text>
</comment>
<dbReference type="Proteomes" id="UP001221898">
    <property type="component" value="Unassembled WGS sequence"/>
</dbReference>
<evidence type="ECO:0000313" key="3">
    <source>
        <dbReference type="Proteomes" id="UP001221898"/>
    </source>
</evidence>
<feature type="region of interest" description="Disordered" evidence="1">
    <location>
        <begin position="25"/>
        <end position="51"/>
    </location>
</feature>